<feature type="transmembrane region" description="Helical" evidence="1">
    <location>
        <begin position="6"/>
        <end position="29"/>
    </location>
</feature>
<dbReference type="InterPro" id="IPR031594">
    <property type="entry name" value="OFeT_1"/>
</dbReference>
<proteinExistence type="predicted"/>
<evidence type="ECO:0000313" key="3">
    <source>
        <dbReference type="Proteomes" id="UP000637695"/>
    </source>
</evidence>
<keyword evidence="3" id="KW-1185">Reference proteome</keyword>
<feature type="transmembrane region" description="Helical" evidence="1">
    <location>
        <begin position="122"/>
        <end position="146"/>
    </location>
</feature>
<evidence type="ECO:0000313" key="2">
    <source>
        <dbReference type="EMBL" id="GGJ13920.1"/>
    </source>
</evidence>
<feature type="transmembrane region" description="Helical" evidence="1">
    <location>
        <begin position="65"/>
        <end position="83"/>
    </location>
</feature>
<feature type="transmembrane region" description="Helical" evidence="1">
    <location>
        <begin position="215"/>
        <end position="235"/>
    </location>
</feature>
<feature type="transmembrane region" description="Helical" evidence="1">
    <location>
        <begin position="41"/>
        <end position="59"/>
    </location>
</feature>
<gene>
    <name evidence="2" type="ORF">GCM10010885_24110</name>
</gene>
<accession>A0A917NPW3</accession>
<dbReference type="EMBL" id="BMOY01000061">
    <property type="protein sequence ID" value="GGJ13920.1"/>
    <property type="molecule type" value="Genomic_DNA"/>
</dbReference>
<keyword evidence="1" id="KW-0472">Membrane</keyword>
<reference evidence="2" key="1">
    <citation type="journal article" date="2014" name="Int. J. Syst. Evol. Microbiol.">
        <title>Complete genome sequence of Corynebacterium casei LMG S-19264T (=DSM 44701T), isolated from a smear-ripened cheese.</title>
        <authorList>
            <consortium name="US DOE Joint Genome Institute (JGI-PGF)"/>
            <person name="Walter F."/>
            <person name="Albersmeier A."/>
            <person name="Kalinowski J."/>
            <person name="Ruckert C."/>
        </authorList>
    </citation>
    <scope>NUCLEOTIDE SEQUENCE</scope>
    <source>
        <strain evidence="2">JCM 18487</strain>
    </source>
</reference>
<keyword evidence="1" id="KW-1133">Transmembrane helix</keyword>
<dbReference type="Proteomes" id="UP000637695">
    <property type="component" value="Unassembled WGS sequence"/>
</dbReference>
<reference evidence="2" key="2">
    <citation type="submission" date="2020-09" db="EMBL/GenBank/DDBJ databases">
        <authorList>
            <person name="Sun Q."/>
            <person name="Ohkuma M."/>
        </authorList>
    </citation>
    <scope>NUCLEOTIDE SEQUENCE</scope>
    <source>
        <strain evidence="2">JCM 18487</strain>
    </source>
</reference>
<dbReference type="AlphaFoldDB" id="A0A917NPW3"/>
<protein>
    <recommendedName>
        <fullName evidence="4">GDT1 family protein</fullName>
    </recommendedName>
</protein>
<evidence type="ECO:0000256" key="1">
    <source>
        <dbReference type="SAM" id="Phobius"/>
    </source>
</evidence>
<organism evidence="2 3">
    <name type="scientific">Alicyclobacillus cellulosilyticus</name>
    <dbReference type="NCBI Taxonomy" id="1003997"/>
    <lineage>
        <taxon>Bacteria</taxon>
        <taxon>Bacillati</taxon>
        <taxon>Bacillota</taxon>
        <taxon>Bacilli</taxon>
        <taxon>Bacillales</taxon>
        <taxon>Alicyclobacillaceae</taxon>
        <taxon>Alicyclobacillus</taxon>
    </lineage>
</organism>
<sequence>MNGYVFLGSFLGTAVEFVEALTIVLAVGVVKGWRNAMAGTLLALFCLAVLIGVFGPLLLAYVPLAVMQVVLGGFLLLFGLRWLRKAVLRYAGYKALHDEDEAYAKEIARQERQSVRRGAWDVFGVATAWNGVFLEGLEAAFIILTMGLTGRAMGSAVAGGIAAVAAVVLAGVLLRKPLQFVPENTVKFIVGVMLSSFGTLWVGEGAGATWWHSDVSVLVLLAVYLAASGCAVGLLRRARAASG</sequence>
<name>A0A917NPW3_9BACL</name>
<evidence type="ECO:0008006" key="4">
    <source>
        <dbReference type="Google" id="ProtNLM"/>
    </source>
</evidence>
<keyword evidence="1" id="KW-0812">Transmembrane</keyword>
<dbReference type="Pfam" id="PF16955">
    <property type="entry name" value="OFeT_1"/>
    <property type="match status" value="1"/>
</dbReference>
<comment type="caution">
    <text evidence="2">The sequence shown here is derived from an EMBL/GenBank/DDBJ whole genome shotgun (WGS) entry which is preliminary data.</text>
</comment>
<feature type="transmembrane region" description="Helical" evidence="1">
    <location>
        <begin position="186"/>
        <end position="203"/>
    </location>
</feature>
<feature type="transmembrane region" description="Helical" evidence="1">
    <location>
        <begin position="152"/>
        <end position="174"/>
    </location>
</feature>